<evidence type="ECO:0000256" key="4">
    <source>
        <dbReference type="ARBA" id="ARBA00022989"/>
    </source>
</evidence>
<feature type="transmembrane region" description="Helical" evidence="6">
    <location>
        <begin position="157"/>
        <end position="176"/>
    </location>
</feature>
<feature type="transmembrane region" description="Helical" evidence="6">
    <location>
        <begin position="383"/>
        <end position="407"/>
    </location>
</feature>
<evidence type="ECO:0000313" key="8">
    <source>
        <dbReference type="EMBL" id="MBE3000781.1"/>
    </source>
</evidence>
<feature type="transmembrane region" description="Helical" evidence="6">
    <location>
        <begin position="339"/>
        <end position="363"/>
    </location>
</feature>
<sequence length="428" mass="44995">MIIVLLFLANLLNFYDRTIPAIVTEPIKAEFSITDAQIGMISAAFTIVYALFGIPLGRLADRYSRKAILVIGLVAWSLFTAATGMAGGFIMLVVIRLLVGVGEAAFAPAANSLIGDMYPSKKRAGATGLFQLGLPVGLTLAFFTVGPITEAFGSWRAAFVLAAIPGLLLAVVMLFMREPERGSTEADRATDRGDKPFRRLLAVPTLWWLSIAGIGIQVSAYAVATFSVPLFQRYFDTSMSMGGIYAGITIGVTGLIGLTLGGRIADWASRASVVGRVLTGAVALSLAAPLTFGAFLLGPDSVGLFVLIFSAGWLLQYMFFTAAYPAIADVVGPRLRGTAFALYLAASYLMGGAFGPVVAGALSDRFTADAVADGLSAAEAGAVGLHTGLMVVIPAGLLIAALGLFAATRYVRRDHQRMRDSLQESDDA</sequence>
<keyword evidence="2" id="KW-0813">Transport</keyword>
<dbReference type="InterPro" id="IPR044770">
    <property type="entry name" value="MFS_spinster-like"/>
</dbReference>
<protein>
    <submittedName>
        <fullName evidence="8">MFS transporter</fullName>
    </submittedName>
</protein>
<dbReference type="PANTHER" id="PTHR23505:SF79">
    <property type="entry name" value="PROTEIN SPINSTER"/>
    <property type="match status" value="1"/>
</dbReference>
<dbReference type="Gene3D" id="1.20.1250.20">
    <property type="entry name" value="MFS general substrate transporter like domains"/>
    <property type="match status" value="1"/>
</dbReference>
<dbReference type="EMBL" id="JADBGI010000017">
    <property type="protein sequence ID" value="MBE3000781.1"/>
    <property type="molecule type" value="Genomic_DNA"/>
</dbReference>
<keyword evidence="5 6" id="KW-0472">Membrane</keyword>
<keyword evidence="3 6" id="KW-0812">Transmembrane</keyword>
<accession>A0ABR9PAB1</accession>
<gene>
    <name evidence="8" type="ORF">IDM40_19065</name>
</gene>
<feature type="transmembrane region" description="Helical" evidence="6">
    <location>
        <begin position="244"/>
        <end position="265"/>
    </location>
</feature>
<dbReference type="Pfam" id="PF07690">
    <property type="entry name" value="MFS_1"/>
    <property type="match status" value="1"/>
</dbReference>
<evidence type="ECO:0000256" key="2">
    <source>
        <dbReference type="ARBA" id="ARBA00022448"/>
    </source>
</evidence>
<feature type="transmembrane region" description="Helical" evidence="6">
    <location>
        <begin position="277"/>
        <end position="298"/>
    </location>
</feature>
<feature type="transmembrane region" description="Helical" evidence="6">
    <location>
        <begin position="68"/>
        <end position="87"/>
    </location>
</feature>
<comment type="subcellular location">
    <subcellularLocation>
        <location evidence="1">Cell membrane</location>
        <topology evidence="1">Multi-pass membrane protein</topology>
    </subcellularLocation>
</comment>
<dbReference type="Proteomes" id="UP000806528">
    <property type="component" value="Unassembled WGS sequence"/>
</dbReference>
<feature type="domain" description="Major facilitator superfamily (MFS) profile" evidence="7">
    <location>
        <begin position="2"/>
        <end position="412"/>
    </location>
</feature>
<feature type="transmembrane region" description="Helical" evidence="6">
    <location>
        <begin position="304"/>
        <end position="327"/>
    </location>
</feature>
<evidence type="ECO:0000256" key="3">
    <source>
        <dbReference type="ARBA" id="ARBA00022692"/>
    </source>
</evidence>
<feature type="transmembrane region" description="Helical" evidence="6">
    <location>
        <begin position="38"/>
        <end position="56"/>
    </location>
</feature>
<keyword evidence="4 6" id="KW-1133">Transmembrane helix</keyword>
<evidence type="ECO:0000256" key="5">
    <source>
        <dbReference type="ARBA" id="ARBA00023136"/>
    </source>
</evidence>
<keyword evidence="9" id="KW-1185">Reference proteome</keyword>
<proteinExistence type="predicted"/>
<dbReference type="SUPFAM" id="SSF103473">
    <property type="entry name" value="MFS general substrate transporter"/>
    <property type="match status" value="1"/>
</dbReference>
<dbReference type="PROSITE" id="PS50850">
    <property type="entry name" value="MFS"/>
    <property type="match status" value="1"/>
</dbReference>
<dbReference type="InterPro" id="IPR036259">
    <property type="entry name" value="MFS_trans_sf"/>
</dbReference>
<dbReference type="PANTHER" id="PTHR23505">
    <property type="entry name" value="SPINSTER"/>
    <property type="match status" value="1"/>
</dbReference>
<feature type="transmembrane region" description="Helical" evidence="6">
    <location>
        <begin position="126"/>
        <end position="145"/>
    </location>
</feature>
<feature type="transmembrane region" description="Helical" evidence="6">
    <location>
        <begin position="197"/>
        <end position="224"/>
    </location>
</feature>
<evidence type="ECO:0000256" key="1">
    <source>
        <dbReference type="ARBA" id="ARBA00004651"/>
    </source>
</evidence>
<dbReference type="CDD" id="cd17328">
    <property type="entry name" value="MFS_spinster_like"/>
    <property type="match status" value="1"/>
</dbReference>
<reference evidence="8 9" key="1">
    <citation type="submission" date="2020-09" db="EMBL/GenBank/DDBJ databases">
        <title>Diversity and distribution of actinomycetes associated with coral in the coast of Hainan.</title>
        <authorList>
            <person name="Li F."/>
        </authorList>
    </citation>
    <scope>NUCLEOTIDE SEQUENCE [LARGE SCALE GENOMIC DNA]</scope>
    <source>
        <strain evidence="8 9">HNM0947</strain>
    </source>
</reference>
<organism evidence="8 9">
    <name type="scientific">Nocardiopsis coralli</name>
    <dbReference type="NCBI Taxonomy" id="2772213"/>
    <lineage>
        <taxon>Bacteria</taxon>
        <taxon>Bacillati</taxon>
        <taxon>Actinomycetota</taxon>
        <taxon>Actinomycetes</taxon>
        <taxon>Streptosporangiales</taxon>
        <taxon>Nocardiopsidaceae</taxon>
        <taxon>Nocardiopsis</taxon>
    </lineage>
</organism>
<comment type="caution">
    <text evidence="8">The sequence shown here is derived from an EMBL/GenBank/DDBJ whole genome shotgun (WGS) entry which is preliminary data.</text>
</comment>
<dbReference type="InterPro" id="IPR020846">
    <property type="entry name" value="MFS_dom"/>
</dbReference>
<feature type="transmembrane region" description="Helical" evidence="6">
    <location>
        <begin position="93"/>
        <end position="114"/>
    </location>
</feature>
<dbReference type="InterPro" id="IPR011701">
    <property type="entry name" value="MFS"/>
</dbReference>
<evidence type="ECO:0000256" key="6">
    <source>
        <dbReference type="SAM" id="Phobius"/>
    </source>
</evidence>
<evidence type="ECO:0000259" key="7">
    <source>
        <dbReference type="PROSITE" id="PS50850"/>
    </source>
</evidence>
<name>A0ABR9PAB1_9ACTN</name>
<evidence type="ECO:0000313" key="9">
    <source>
        <dbReference type="Proteomes" id="UP000806528"/>
    </source>
</evidence>